<dbReference type="Proteomes" id="UP000397656">
    <property type="component" value="Chromosome 1"/>
</dbReference>
<name>A0A643FV05_9BURK</name>
<evidence type="ECO:0000313" key="1">
    <source>
        <dbReference type="EMBL" id="QOT75402.1"/>
    </source>
</evidence>
<evidence type="ECO:0008006" key="4">
    <source>
        <dbReference type="Google" id="ProtNLM"/>
    </source>
</evidence>
<dbReference type="RefSeq" id="WP_150986378.1">
    <property type="nucleotide sequence ID" value="NZ_CP062803.1"/>
</dbReference>
<proteinExistence type="predicted"/>
<dbReference type="AlphaFoldDB" id="A0A643FV05"/>
<dbReference type="GeneID" id="98403325"/>
<accession>A0A643FV05</accession>
<organism evidence="2 3">
    <name type="scientific">Cupriavidus basilensis</name>
    <dbReference type="NCBI Taxonomy" id="68895"/>
    <lineage>
        <taxon>Bacteria</taxon>
        <taxon>Pseudomonadati</taxon>
        <taxon>Pseudomonadota</taxon>
        <taxon>Betaproteobacteria</taxon>
        <taxon>Burkholderiales</taxon>
        <taxon>Burkholderiaceae</taxon>
        <taxon>Cupriavidus</taxon>
    </lineage>
</organism>
<gene>
    <name evidence="1" type="ORF">F7R26_014505</name>
    <name evidence="2" type="ORF">F7R26_020585</name>
</gene>
<dbReference type="EMBL" id="CP062803">
    <property type="protein sequence ID" value="QOT75402.1"/>
    <property type="molecule type" value="Genomic_DNA"/>
</dbReference>
<evidence type="ECO:0000313" key="3">
    <source>
        <dbReference type="Proteomes" id="UP000397656"/>
    </source>
</evidence>
<evidence type="ECO:0000313" key="2">
    <source>
        <dbReference type="EMBL" id="QOT76476.1"/>
    </source>
</evidence>
<reference evidence="2 3" key="1">
    <citation type="submission" date="2020-10" db="EMBL/GenBank/DDBJ databases">
        <title>Complete genome sequence of Cupriavidus basilensis CCUG 49340T.</title>
        <authorList>
            <person name="Salva-Serra F."/>
            <person name="Donoso R.A."/>
            <person name="Cho K.H."/>
            <person name="Yoo J.A."/>
            <person name="Lee K."/>
            <person name="Yoon S.-H."/>
            <person name="Perez-Pantoja D."/>
            <person name="Moore E.R.B."/>
        </authorList>
    </citation>
    <scope>NUCLEOTIDE SEQUENCE [LARGE SCALE GENOMIC DNA]</scope>
    <source>
        <strain evidence="3">CCUG 49340</strain>
        <strain evidence="2">DSM 11853</strain>
    </source>
</reference>
<sequence>MRKQHRPHGKAPTAWEADILKIRAFEMVLILFYMEDLRRFIMGSIEATDKLHGVNRLSDGKPKTKEGKKLEFARAVLVSDGVINQAESDELKELVDYRNIIGHTIHDLTVDVGAYSDLTRHHPETFKPMPLYDYTAAKRAKVLSEKVSKGMMKKFMMMASLDFLAFEAAEKTYIAEIERLKERVNKGIEKANKVIVETNRVIQAIPKSVMESAQPGHPRNIKESGALSKRGAECVFQLFEAHVTPLAVAYLMRISHRSAAHWFAKWQASKA</sequence>
<protein>
    <recommendedName>
        <fullName evidence="4">DUF4145 domain-containing protein</fullName>
    </recommendedName>
</protein>
<dbReference type="EMBL" id="CP062803">
    <property type="protein sequence ID" value="QOT76476.1"/>
    <property type="molecule type" value="Genomic_DNA"/>
</dbReference>